<protein>
    <submittedName>
        <fullName evidence="1">Uncharacterized protein</fullName>
    </submittedName>
</protein>
<dbReference type="Proteomes" id="UP001331515">
    <property type="component" value="Unassembled WGS sequence"/>
</dbReference>
<dbReference type="AlphaFoldDB" id="A0AAN8C8Y7"/>
<accession>A0AAN8C8Y7</accession>
<comment type="caution">
    <text evidence="1">The sequence shown here is derived from an EMBL/GenBank/DDBJ whole genome shotgun (WGS) entry which is preliminary data.</text>
</comment>
<reference evidence="1 2" key="1">
    <citation type="journal article" date="2023" name="Mol. Biol. Evol.">
        <title>Genomics of Secondarily Temperate Adaptation in the Only Non-Antarctic Icefish.</title>
        <authorList>
            <person name="Rivera-Colon A.G."/>
            <person name="Rayamajhi N."/>
            <person name="Minhas B.F."/>
            <person name="Madrigal G."/>
            <person name="Bilyk K.T."/>
            <person name="Yoon V."/>
            <person name="Hune M."/>
            <person name="Gregory S."/>
            <person name="Cheng C.H.C."/>
            <person name="Catchen J.M."/>
        </authorList>
    </citation>
    <scope>NUCLEOTIDE SEQUENCE [LARGE SCALE GENOMIC DNA]</scope>
    <source>
        <tissue evidence="1">White muscle</tissue>
    </source>
</reference>
<sequence>MCWKAGFTCRFTIPAKSILFFVVSVPFCLCRSHQPLRHDFKRPDRATRMTRKEGRPSTEACLWPVYEILFLVGRCFRLAACLRRRNAALEVFPSDWLRRAFPRVFVLPGGDPNTLSYRHVELGAHGKGERVGRW</sequence>
<evidence type="ECO:0000313" key="2">
    <source>
        <dbReference type="Proteomes" id="UP001331515"/>
    </source>
</evidence>
<evidence type="ECO:0000313" key="1">
    <source>
        <dbReference type="EMBL" id="KAK5897798.1"/>
    </source>
</evidence>
<gene>
    <name evidence="1" type="ORF">CgunFtcFv8_015270</name>
</gene>
<organism evidence="1 2">
    <name type="scientific">Champsocephalus gunnari</name>
    <name type="common">Mackerel icefish</name>
    <dbReference type="NCBI Taxonomy" id="52237"/>
    <lineage>
        <taxon>Eukaryota</taxon>
        <taxon>Metazoa</taxon>
        <taxon>Chordata</taxon>
        <taxon>Craniata</taxon>
        <taxon>Vertebrata</taxon>
        <taxon>Euteleostomi</taxon>
        <taxon>Actinopterygii</taxon>
        <taxon>Neopterygii</taxon>
        <taxon>Teleostei</taxon>
        <taxon>Neoteleostei</taxon>
        <taxon>Acanthomorphata</taxon>
        <taxon>Eupercaria</taxon>
        <taxon>Perciformes</taxon>
        <taxon>Notothenioidei</taxon>
        <taxon>Channichthyidae</taxon>
        <taxon>Champsocephalus</taxon>
    </lineage>
</organism>
<proteinExistence type="predicted"/>
<name>A0AAN8C8Y7_CHAGU</name>
<keyword evidence="2" id="KW-1185">Reference proteome</keyword>
<dbReference type="EMBL" id="JAURVH010001533">
    <property type="protein sequence ID" value="KAK5897798.1"/>
    <property type="molecule type" value="Genomic_DNA"/>
</dbReference>